<comment type="caution">
    <text evidence="1">The sequence shown here is derived from an EMBL/GenBank/DDBJ whole genome shotgun (WGS) entry which is preliminary data.</text>
</comment>
<accession>A0ACB9C3N2</accession>
<name>A0ACB9C3N2_ARCLA</name>
<gene>
    <name evidence="1" type="ORF">L6452_17531</name>
</gene>
<evidence type="ECO:0000313" key="1">
    <source>
        <dbReference type="EMBL" id="KAI3728886.1"/>
    </source>
</evidence>
<dbReference type="EMBL" id="CM042051">
    <property type="protein sequence ID" value="KAI3728886.1"/>
    <property type="molecule type" value="Genomic_DNA"/>
</dbReference>
<dbReference type="Proteomes" id="UP001055879">
    <property type="component" value="Linkage Group LG05"/>
</dbReference>
<sequence length="108" mass="11956">MSDYKGGVGGGCREGGGNVGFMSSELATLVFMLNLHMPVPSCQDETFFFFGWRYDDIYRIQKAEAIRACDPTLLKRSIFGMRRALNAILACFGGFQGDLVEIGIAIWM</sequence>
<reference evidence="2" key="1">
    <citation type="journal article" date="2022" name="Mol. Ecol. Resour.">
        <title>The genomes of chicory, endive, great burdock and yacon provide insights into Asteraceae palaeo-polyploidization history and plant inulin production.</title>
        <authorList>
            <person name="Fan W."/>
            <person name="Wang S."/>
            <person name="Wang H."/>
            <person name="Wang A."/>
            <person name="Jiang F."/>
            <person name="Liu H."/>
            <person name="Zhao H."/>
            <person name="Xu D."/>
            <person name="Zhang Y."/>
        </authorList>
    </citation>
    <scope>NUCLEOTIDE SEQUENCE [LARGE SCALE GENOMIC DNA]</scope>
    <source>
        <strain evidence="2">cv. Niubang</strain>
    </source>
</reference>
<keyword evidence="2" id="KW-1185">Reference proteome</keyword>
<reference evidence="1 2" key="2">
    <citation type="journal article" date="2022" name="Mol. Ecol. Resour.">
        <title>The genomes of chicory, endive, great burdock and yacon provide insights into Asteraceae paleo-polyploidization history and plant inulin production.</title>
        <authorList>
            <person name="Fan W."/>
            <person name="Wang S."/>
            <person name="Wang H."/>
            <person name="Wang A."/>
            <person name="Jiang F."/>
            <person name="Liu H."/>
            <person name="Zhao H."/>
            <person name="Xu D."/>
            <person name="Zhang Y."/>
        </authorList>
    </citation>
    <scope>NUCLEOTIDE SEQUENCE [LARGE SCALE GENOMIC DNA]</scope>
    <source>
        <strain evidence="2">cv. Niubang</strain>
    </source>
</reference>
<proteinExistence type="predicted"/>
<organism evidence="1 2">
    <name type="scientific">Arctium lappa</name>
    <name type="common">Greater burdock</name>
    <name type="synonym">Lappa major</name>
    <dbReference type="NCBI Taxonomy" id="4217"/>
    <lineage>
        <taxon>Eukaryota</taxon>
        <taxon>Viridiplantae</taxon>
        <taxon>Streptophyta</taxon>
        <taxon>Embryophyta</taxon>
        <taxon>Tracheophyta</taxon>
        <taxon>Spermatophyta</taxon>
        <taxon>Magnoliopsida</taxon>
        <taxon>eudicotyledons</taxon>
        <taxon>Gunneridae</taxon>
        <taxon>Pentapetalae</taxon>
        <taxon>asterids</taxon>
        <taxon>campanulids</taxon>
        <taxon>Asterales</taxon>
        <taxon>Asteraceae</taxon>
        <taxon>Carduoideae</taxon>
        <taxon>Cardueae</taxon>
        <taxon>Arctiinae</taxon>
        <taxon>Arctium</taxon>
    </lineage>
</organism>
<protein>
    <submittedName>
        <fullName evidence="1">Uncharacterized protein</fullName>
    </submittedName>
</protein>
<evidence type="ECO:0000313" key="2">
    <source>
        <dbReference type="Proteomes" id="UP001055879"/>
    </source>
</evidence>